<dbReference type="OrthoDB" id="9780502at2"/>
<evidence type="ECO:0000256" key="4">
    <source>
        <dbReference type="ARBA" id="ARBA00023002"/>
    </source>
</evidence>
<comment type="similarity">
    <text evidence="2">Belongs to the biopterin-dependent aromatic amino acid hydroxylase family.</text>
</comment>
<dbReference type="PANTHER" id="PTHR11473">
    <property type="entry name" value="AROMATIC AMINO ACID HYDROXYLASE"/>
    <property type="match status" value="1"/>
</dbReference>
<dbReference type="STRING" id="2045.KR76_09690"/>
<dbReference type="PANTHER" id="PTHR11473:SF24">
    <property type="entry name" value="PHENYLALANINE-4-HYDROXYLASE"/>
    <property type="match status" value="1"/>
</dbReference>
<dbReference type="EMBL" id="CP009896">
    <property type="protein sequence ID" value="AIY16962.1"/>
    <property type="molecule type" value="Genomic_DNA"/>
</dbReference>
<evidence type="ECO:0000313" key="9">
    <source>
        <dbReference type="Proteomes" id="UP000030300"/>
    </source>
</evidence>
<sequence>MFEEAQYFAPVTADEDGSLKVHLGADHPGFADPAYRARRDALATLANAWTPGTPAPYADYTAEEHDVWRVVSEALVTKHRAYACREFLDGKEALALPIDHIPQLAEVSEWLEPLTGYRYQPAAGLVPLRDFYGSLADKAFWSTQYVRHHSVPLYTPEPDVLHEVVGHGNTLANPRFTALYELAGQASRRVESADALEFVSKVFWFTLEFGILWESSELKAYGAGILSSPGEIEAFRGMTIRPLDVGEMGSMTYDITDYQNVLYVADSFSQVEDVVGTFWAECTDDSIAALQERHPAHT</sequence>
<dbReference type="EC" id="1.14.16.1" evidence="8"/>
<dbReference type="InterPro" id="IPR019774">
    <property type="entry name" value="Aromatic-AA_hydroxylase_C"/>
</dbReference>
<dbReference type="HOGENOM" id="CLU_023198_2_1_11"/>
<dbReference type="RefSeq" id="WP_038677935.1">
    <property type="nucleotide sequence ID" value="NZ_BJMC01000008.1"/>
</dbReference>
<dbReference type="GO" id="GO:0005506">
    <property type="term" value="F:iron ion binding"/>
    <property type="evidence" value="ECO:0007669"/>
    <property type="project" value="InterPro"/>
</dbReference>
<evidence type="ECO:0000256" key="6">
    <source>
        <dbReference type="ARBA" id="ARBA00023033"/>
    </source>
</evidence>
<dbReference type="Proteomes" id="UP000030300">
    <property type="component" value="Chromosome"/>
</dbReference>
<comment type="cofactor">
    <cofactor evidence="1 7">
        <name>Fe(2+)</name>
        <dbReference type="ChEBI" id="CHEBI:29033"/>
    </cofactor>
</comment>
<keyword evidence="6" id="KW-0503">Monooxygenase</keyword>
<dbReference type="InterPro" id="IPR001273">
    <property type="entry name" value="ArAA_hydroxylase"/>
</dbReference>
<dbReference type="NCBIfam" id="NF008877">
    <property type="entry name" value="PRK11913.1-2"/>
    <property type="match status" value="1"/>
</dbReference>
<evidence type="ECO:0000256" key="1">
    <source>
        <dbReference type="ARBA" id="ARBA00001954"/>
    </source>
</evidence>
<feature type="binding site" evidence="7">
    <location>
        <position position="167"/>
    </location>
    <ligand>
        <name>Fe cation</name>
        <dbReference type="ChEBI" id="CHEBI:24875"/>
    </ligand>
</feature>
<dbReference type="SUPFAM" id="SSF56534">
    <property type="entry name" value="Aromatic aminoacid monoxygenases, catalytic and oligomerization domains"/>
    <property type="match status" value="1"/>
</dbReference>
<dbReference type="GeneID" id="96609171"/>
<dbReference type="eggNOG" id="COG3186">
    <property type="taxonomic scope" value="Bacteria"/>
</dbReference>
<evidence type="ECO:0000256" key="7">
    <source>
        <dbReference type="PIRSR" id="PIRSR601273-2"/>
    </source>
</evidence>
<proteinExistence type="inferred from homology"/>
<keyword evidence="4 8" id="KW-0560">Oxidoreductase</keyword>
<gene>
    <name evidence="8" type="ORF">KR76_09690</name>
</gene>
<feature type="binding site" evidence="7">
    <location>
        <position position="208"/>
    </location>
    <ligand>
        <name>Fe cation</name>
        <dbReference type="ChEBI" id="CHEBI:24875"/>
    </ligand>
</feature>
<keyword evidence="5 7" id="KW-0408">Iron</keyword>
<evidence type="ECO:0000256" key="3">
    <source>
        <dbReference type="ARBA" id="ARBA00022723"/>
    </source>
</evidence>
<dbReference type="KEGG" id="psim:KR76_09690"/>
<dbReference type="Gene3D" id="1.10.800.10">
    <property type="entry name" value="Aromatic amino acid hydroxylase"/>
    <property type="match status" value="1"/>
</dbReference>
<keyword evidence="9" id="KW-1185">Reference proteome</keyword>
<dbReference type="CDD" id="cd00361">
    <property type="entry name" value="arom_aa_hydroxylase"/>
    <property type="match status" value="1"/>
</dbReference>
<feature type="binding site" evidence="7">
    <location>
        <position position="162"/>
    </location>
    <ligand>
        <name>Fe cation</name>
        <dbReference type="ChEBI" id="CHEBI:24875"/>
    </ligand>
</feature>
<dbReference type="PRINTS" id="PR00372">
    <property type="entry name" value="FYWHYDRXLASE"/>
</dbReference>
<reference evidence="8 9" key="1">
    <citation type="journal article" date="2015" name="Genome Announc.">
        <title>Complete Genome Sequence of Steroid-Transforming Nocardioides simplex VKM Ac-2033D.</title>
        <authorList>
            <person name="Shtratnikova V.Y."/>
            <person name="Schelkunov M.I."/>
            <person name="Pekov Y.A."/>
            <person name="Fokina V.V."/>
            <person name="Logacheva M.D."/>
            <person name="Sokolov S.L."/>
            <person name="Bragin E.Y."/>
            <person name="Ashapkin V.V."/>
            <person name="Donova M.V."/>
        </authorList>
    </citation>
    <scope>NUCLEOTIDE SEQUENCE [LARGE SCALE GENOMIC DNA]</scope>
    <source>
        <strain evidence="8 9">VKM Ac-2033D</strain>
    </source>
</reference>
<keyword evidence="3 7" id="KW-0479">Metal-binding</keyword>
<protein>
    <submittedName>
        <fullName evidence="8">Phenylalanine-4-hydroxylase</fullName>
        <ecNumber evidence="8">1.14.16.1</ecNumber>
    </submittedName>
</protein>
<dbReference type="InterPro" id="IPR036329">
    <property type="entry name" value="Aro-AA_hydroxylase_C_sf"/>
</dbReference>
<dbReference type="PROSITE" id="PS51410">
    <property type="entry name" value="BH4_AAA_HYDROXYL_2"/>
    <property type="match status" value="1"/>
</dbReference>
<evidence type="ECO:0000256" key="2">
    <source>
        <dbReference type="ARBA" id="ARBA00009712"/>
    </source>
</evidence>
<accession>A0A0A1DK17</accession>
<dbReference type="AlphaFoldDB" id="A0A0A1DK17"/>
<dbReference type="InterPro" id="IPR036951">
    <property type="entry name" value="ArAA_hydroxylase_sf"/>
</dbReference>
<evidence type="ECO:0000313" key="8">
    <source>
        <dbReference type="EMBL" id="AIY16962.1"/>
    </source>
</evidence>
<organism evidence="8 9">
    <name type="scientific">Nocardioides simplex</name>
    <name type="common">Arthrobacter simplex</name>
    <dbReference type="NCBI Taxonomy" id="2045"/>
    <lineage>
        <taxon>Bacteria</taxon>
        <taxon>Bacillati</taxon>
        <taxon>Actinomycetota</taxon>
        <taxon>Actinomycetes</taxon>
        <taxon>Propionibacteriales</taxon>
        <taxon>Nocardioidaceae</taxon>
        <taxon>Pimelobacter</taxon>
    </lineage>
</organism>
<name>A0A0A1DK17_NOCSI</name>
<evidence type="ECO:0000256" key="5">
    <source>
        <dbReference type="ARBA" id="ARBA00023004"/>
    </source>
</evidence>
<dbReference type="Pfam" id="PF00351">
    <property type="entry name" value="Biopterin_H"/>
    <property type="match status" value="1"/>
</dbReference>
<dbReference type="GO" id="GO:0004505">
    <property type="term" value="F:phenylalanine 4-monooxygenase activity"/>
    <property type="evidence" value="ECO:0007669"/>
    <property type="project" value="UniProtKB-EC"/>
</dbReference>